<protein>
    <submittedName>
        <fullName evidence="1">Uncharacterized protein</fullName>
    </submittedName>
</protein>
<evidence type="ECO:0000313" key="2">
    <source>
        <dbReference type="Proteomes" id="UP000238479"/>
    </source>
</evidence>
<organism evidence="1 2">
    <name type="scientific">Rosa chinensis</name>
    <name type="common">China rose</name>
    <dbReference type="NCBI Taxonomy" id="74649"/>
    <lineage>
        <taxon>Eukaryota</taxon>
        <taxon>Viridiplantae</taxon>
        <taxon>Streptophyta</taxon>
        <taxon>Embryophyta</taxon>
        <taxon>Tracheophyta</taxon>
        <taxon>Spermatophyta</taxon>
        <taxon>Magnoliopsida</taxon>
        <taxon>eudicotyledons</taxon>
        <taxon>Gunneridae</taxon>
        <taxon>Pentapetalae</taxon>
        <taxon>rosids</taxon>
        <taxon>fabids</taxon>
        <taxon>Rosales</taxon>
        <taxon>Rosaceae</taxon>
        <taxon>Rosoideae</taxon>
        <taxon>Rosoideae incertae sedis</taxon>
        <taxon>Rosa</taxon>
    </lineage>
</organism>
<keyword evidence="2" id="KW-1185">Reference proteome</keyword>
<sequence>MEDLEEAYSIQTQLDAKVNDIEVLNIKLEEINAGREKDKSEDQGDLTTLLVHEKKINNRFKKMELARKVQSKFDEFDRL</sequence>
<comment type="caution">
    <text evidence="1">The sequence shown here is derived from an EMBL/GenBank/DDBJ whole genome shotgun (WGS) entry which is preliminary data.</text>
</comment>
<accession>A0A2P6PK65</accession>
<dbReference type="EMBL" id="PDCK01000044">
    <property type="protein sequence ID" value="PRQ22316.1"/>
    <property type="molecule type" value="Genomic_DNA"/>
</dbReference>
<dbReference type="Gramene" id="PRQ22316">
    <property type="protein sequence ID" value="PRQ22316"/>
    <property type="gene ID" value="RchiOBHm_Chr6g0248951"/>
</dbReference>
<reference evidence="1 2" key="1">
    <citation type="journal article" date="2018" name="Nat. Genet.">
        <title>The Rosa genome provides new insights in the design of modern roses.</title>
        <authorList>
            <person name="Bendahmane M."/>
        </authorList>
    </citation>
    <scope>NUCLEOTIDE SEQUENCE [LARGE SCALE GENOMIC DNA]</scope>
    <source>
        <strain evidence="2">cv. Old Blush</strain>
    </source>
</reference>
<proteinExistence type="predicted"/>
<gene>
    <name evidence="1" type="ORF">RchiOBHm_Chr6g0248951</name>
</gene>
<evidence type="ECO:0000313" key="1">
    <source>
        <dbReference type="EMBL" id="PRQ22316.1"/>
    </source>
</evidence>
<dbReference type="AlphaFoldDB" id="A0A2P6PK65"/>
<name>A0A2P6PK65_ROSCH</name>
<dbReference type="Proteomes" id="UP000238479">
    <property type="component" value="Chromosome 6"/>
</dbReference>